<dbReference type="AlphaFoldDB" id="X6NQK8"/>
<dbReference type="EMBL" id="ASPP01006801">
    <property type="protein sequence ID" value="ETO28203.1"/>
    <property type="molecule type" value="Genomic_DNA"/>
</dbReference>
<reference evidence="2 3" key="1">
    <citation type="journal article" date="2013" name="Curr. Biol.">
        <title>The Genome of the Foraminiferan Reticulomyxa filosa.</title>
        <authorList>
            <person name="Glockner G."/>
            <person name="Hulsmann N."/>
            <person name="Schleicher M."/>
            <person name="Noegel A.A."/>
            <person name="Eichinger L."/>
            <person name="Gallinger C."/>
            <person name="Pawlowski J."/>
            <person name="Sierra R."/>
            <person name="Euteneuer U."/>
            <person name="Pillet L."/>
            <person name="Moustafa A."/>
            <person name="Platzer M."/>
            <person name="Groth M."/>
            <person name="Szafranski K."/>
            <person name="Schliwa M."/>
        </authorList>
    </citation>
    <scope>NUCLEOTIDE SEQUENCE [LARGE SCALE GENOMIC DNA]</scope>
</reference>
<feature type="region of interest" description="Disordered" evidence="1">
    <location>
        <begin position="591"/>
        <end position="623"/>
    </location>
</feature>
<dbReference type="Proteomes" id="UP000023152">
    <property type="component" value="Unassembled WGS sequence"/>
</dbReference>
<sequence>MVYSTEEKKEGENYWIKEVTITELSLSETLILTNVKEIETPTILFTTLNSLTQGQLYSDEDTEWTDSSSNKFITMYKTYGCNVWIVNCKEKTRGYDIKATNVTFSSFRLNEWNAHFWNFLESTFASDKPLCVIFTLDSFLTNGFDKDSDSYSSKEVDYMPLSKPFQINLPQDYFQKTFQKWMSLYESVSVEKKLKLKDYKSYLQRVIPVLNDHWNTMDLERTQLSFQGIGKELLEFEIYSAEKGCPILGVNLVNRFLWIDLFRRRFVGFNPKKQRGYSSTNARSAGKCLANFQYYQNHYANLLDGPQCILNWGNGLALTVDKQDVRLDSAFIVKALPFDGRPEQQWKIESNGLISCQDLLFDCCGFRFFFFFELYTYLKKKNTIHNCVPFIVYNPICCPSSLSLVNQSGFDRTFGFFEVFGNSNESFVSSFARAKTEGYYALVVAMDKDNYTQLQIQNRNRATLVNRGMEEKDQECSENEELFADDGDKEDNSEKSEKVALHFETVQKCRQQHGFRQIESFRDDFGFELALTIFQQRFFLTAPYLPNQELWLIDCSFLAPPMRWLFFSWAKATTLHVHLKQTSLFDALVHPTRDRDSDNNNNSDSGKNSNIKNDNHYSKPPKTLPEYPKMLSFFFFY</sequence>
<accession>X6NQK8</accession>
<protein>
    <submittedName>
        <fullName evidence="2">Uncharacterized protein</fullName>
    </submittedName>
</protein>
<gene>
    <name evidence="2" type="ORF">RFI_08930</name>
</gene>
<evidence type="ECO:0000256" key="1">
    <source>
        <dbReference type="SAM" id="MobiDB-lite"/>
    </source>
</evidence>
<evidence type="ECO:0000313" key="2">
    <source>
        <dbReference type="EMBL" id="ETO28203.1"/>
    </source>
</evidence>
<evidence type="ECO:0000313" key="3">
    <source>
        <dbReference type="Proteomes" id="UP000023152"/>
    </source>
</evidence>
<keyword evidence="3" id="KW-1185">Reference proteome</keyword>
<name>X6NQK8_RETFI</name>
<feature type="non-terminal residue" evidence="2">
    <location>
        <position position="637"/>
    </location>
</feature>
<comment type="caution">
    <text evidence="2">The sequence shown here is derived from an EMBL/GenBank/DDBJ whole genome shotgun (WGS) entry which is preliminary data.</text>
</comment>
<organism evidence="2 3">
    <name type="scientific">Reticulomyxa filosa</name>
    <dbReference type="NCBI Taxonomy" id="46433"/>
    <lineage>
        <taxon>Eukaryota</taxon>
        <taxon>Sar</taxon>
        <taxon>Rhizaria</taxon>
        <taxon>Retaria</taxon>
        <taxon>Foraminifera</taxon>
        <taxon>Monothalamids</taxon>
        <taxon>Reticulomyxidae</taxon>
        <taxon>Reticulomyxa</taxon>
    </lineage>
</organism>
<feature type="compositionally biased region" description="Low complexity" evidence="1">
    <location>
        <begin position="599"/>
        <end position="612"/>
    </location>
</feature>
<proteinExistence type="predicted"/>